<keyword evidence="5 6" id="KW-0472">Membrane</keyword>
<keyword evidence="3 6" id="KW-0812">Transmembrane</keyword>
<evidence type="ECO:0000256" key="2">
    <source>
        <dbReference type="ARBA" id="ARBA00022475"/>
    </source>
</evidence>
<dbReference type="GO" id="GO:0005886">
    <property type="term" value="C:plasma membrane"/>
    <property type="evidence" value="ECO:0007669"/>
    <property type="project" value="UniProtKB-SubCell"/>
</dbReference>
<evidence type="ECO:0000313" key="7">
    <source>
        <dbReference type="EMBL" id="MFC7189812.1"/>
    </source>
</evidence>
<evidence type="ECO:0000256" key="6">
    <source>
        <dbReference type="SAM" id="Phobius"/>
    </source>
</evidence>
<name>A0ABD5YPM5_9EURY</name>
<organism evidence="7 8">
    <name type="scientific">Halocatena marina</name>
    <dbReference type="NCBI Taxonomy" id="2934937"/>
    <lineage>
        <taxon>Archaea</taxon>
        <taxon>Methanobacteriati</taxon>
        <taxon>Methanobacteriota</taxon>
        <taxon>Stenosarchaea group</taxon>
        <taxon>Halobacteria</taxon>
        <taxon>Halobacteriales</taxon>
        <taxon>Natronomonadaceae</taxon>
        <taxon>Halocatena</taxon>
    </lineage>
</organism>
<dbReference type="AlphaFoldDB" id="A0ABD5YPM5"/>
<dbReference type="InterPro" id="IPR001851">
    <property type="entry name" value="ABC_transp_permease"/>
</dbReference>
<keyword evidence="4 6" id="KW-1133">Transmembrane helix</keyword>
<sequence length="149" mass="15883">MNAPFGRVLKGVREDEQAAQMLGKQTTLVKLQLFVIGGAIAGLAGAVYAHYVGSVVTGQFVPLVTFLVWMALLLGGAASNKGAIVGAFLLIAFRKSTRFLPEIEGHPSLIPSLRFVVIGLLLVLVVRYRPAGLLGNPNEIVTTRESDEP</sequence>
<keyword evidence="2" id="KW-1003">Cell membrane</keyword>
<feature type="transmembrane region" description="Helical" evidence="6">
    <location>
        <begin position="31"/>
        <end position="51"/>
    </location>
</feature>
<accession>A0ABD5YPM5</accession>
<evidence type="ECO:0000256" key="1">
    <source>
        <dbReference type="ARBA" id="ARBA00004651"/>
    </source>
</evidence>
<evidence type="ECO:0000256" key="5">
    <source>
        <dbReference type="ARBA" id="ARBA00023136"/>
    </source>
</evidence>
<proteinExistence type="predicted"/>
<feature type="transmembrane region" description="Helical" evidence="6">
    <location>
        <begin position="63"/>
        <end position="91"/>
    </location>
</feature>
<dbReference type="EMBL" id="JBHTAX010000001">
    <property type="protein sequence ID" value="MFC7189812.1"/>
    <property type="molecule type" value="Genomic_DNA"/>
</dbReference>
<comment type="subcellular location">
    <subcellularLocation>
        <location evidence="1">Cell membrane</location>
        <topology evidence="1">Multi-pass membrane protein</topology>
    </subcellularLocation>
</comment>
<dbReference type="PANTHER" id="PTHR30482:SF10">
    <property type="entry name" value="HIGH-AFFINITY BRANCHED-CHAIN AMINO ACID TRANSPORT PROTEIN BRAE"/>
    <property type="match status" value="1"/>
</dbReference>
<evidence type="ECO:0000256" key="4">
    <source>
        <dbReference type="ARBA" id="ARBA00022989"/>
    </source>
</evidence>
<reference evidence="7 8" key="1">
    <citation type="journal article" date="2019" name="Int. J. Syst. Evol. Microbiol.">
        <title>The Global Catalogue of Microorganisms (GCM) 10K type strain sequencing project: providing services to taxonomists for standard genome sequencing and annotation.</title>
        <authorList>
            <consortium name="The Broad Institute Genomics Platform"/>
            <consortium name="The Broad Institute Genome Sequencing Center for Infectious Disease"/>
            <person name="Wu L."/>
            <person name="Ma J."/>
        </authorList>
    </citation>
    <scope>NUCLEOTIDE SEQUENCE [LARGE SCALE GENOMIC DNA]</scope>
    <source>
        <strain evidence="7 8">RDMS1</strain>
    </source>
</reference>
<evidence type="ECO:0000313" key="8">
    <source>
        <dbReference type="Proteomes" id="UP001596417"/>
    </source>
</evidence>
<gene>
    <name evidence="7" type="ORF">ACFQL7_08040</name>
</gene>
<comment type="caution">
    <text evidence="7">The sequence shown here is derived from an EMBL/GenBank/DDBJ whole genome shotgun (WGS) entry which is preliminary data.</text>
</comment>
<protein>
    <recommendedName>
        <fullName evidence="9">Branched-chain amino acid ABC transporter permease</fullName>
    </recommendedName>
</protein>
<dbReference type="RefSeq" id="WP_264554752.1">
    <property type="nucleotide sequence ID" value="NZ_CP109979.1"/>
</dbReference>
<dbReference type="GeneID" id="76199374"/>
<keyword evidence="8" id="KW-1185">Reference proteome</keyword>
<evidence type="ECO:0000256" key="3">
    <source>
        <dbReference type="ARBA" id="ARBA00022692"/>
    </source>
</evidence>
<dbReference type="PANTHER" id="PTHR30482">
    <property type="entry name" value="HIGH-AFFINITY BRANCHED-CHAIN AMINO ACID TRANSPORT SYSTEM PERMEASE"/>
    <property type="match status" value="1"/>
</dbReference>
<dbReference type="Pfam" id="PF02653">
    <property type="entry name" value="BPD_transp_2"/>
    <property type="match status" value="1"/>
</dbReference>
<evidence type="ECO:0008006" key="9">
    <source>
        <dbReference type="Google" id="ProtNLM"/>
    </source>
</evidence>
<dbReference type="Proteomes" id="UP001596417">
    <property type="component" value="Unassembled WGS sequence"/>
</dbReference>
<dbReference type="InterPro" id="IPR043428">
    <property type="entry name" value="LivM-like"/>
</dbReference>